<sequence>MKIFSFLIPYTMSSSSTYTNNNSQYNGDEKCGCGRRVVMRTSLTTKNLGRRFLGCINYKQKNGCNFFVWIDPETCPRGVEYAKIMQAKKEALEGEVEELKMMIESLERGKQIMEVENEALVVKMADLTEENVNLTASNEAL</sequence>
<dbReference type="InterPro" id="IPR010666">
    <property type="entry name" value="Znf_GRF"/>
</dbReference>
<evidence type="ECO:0000259" key="6">
    <source>
        <dbReference type="PROSITE" id="PS51999"/>
    </source>
</evidence>
<gene>
    <name evidence="7" type="ORF">RHGRI_034645</name>
</gene>
<evidence type="ECO:0000256" key="5">
    <source>
        <dbReference type="SAM" id="Coils"/>
    </source>
</evidence>
<dbReference type="PROSITE" id="PS51999">
    <property type="entry name" value="ZF_GRF"/>
    <property type="match status" value="1"/>
</dbReference>
<evidence type="ECO:0000256" key="3">
    <source>
        <dbReference type="ARBA" id="ARBA00022833"/>
    </source>
</evidence>
<keyword evidence="2 4" id="KW-0863">Zinc-finger</keyword>
<dbReference type="Pfam" id="PF06839">
    <property type="entry name" value="Zn_ribbon_GRF"/>
    <property type="match status" value="1"/>
</dbReference>
<proteinExistence type="predicted"/>
<feature type="domain" description="GRF-type" evidence="6">
    <location>
        <begin position="31"/>
        <end position="73"/>
    </location>
</feature>
<evidence type="ECO:0000313" key="8">
    <source>
        <dbReference type="Proteomes" id="UP000823749"/>
    </source>
</evidence>
<keyword evidence="8" id="KW-1185">Reference proteome</keyword>
<protein>
    <recommendedName>
        <fullName evidence="6">GRF-type domain-containing protein</fullName>
    </recommendedName>
</protein>
<dbReference type="EMBL" id="JACTNZ010000012">
    <property type="protein sequence ID" value="KAG5522558.1"/>
    <property type="molecule type" value="Genomic_DNA"/>
</dbReference>
<feature type="coiled-coil region" evidence="5">
    <location>
        <begin position="82"/>
        <end position="130"/>
    </location>
</feature>
<dbReference type="GO" id="GO:0008270">
    <property type="term" value="F:zinc ion binding"/>
    <property type="evidence" value="ECO:0007669"/>
    <property type="project" value="UniProtKB-KW"/>
</dbReference>
<name>A0AAV6I1Y7_9ERIC</name>
<evidence type="ECO:0000256" key="1">
    <source>
        <dbReference type="ARBA" id="ARBA00022723"/>
    </source>
</evidence>
<dbReference type="Proteomes" id="UP000823749">
    <property type="component" value="Chromosome 12"/>
</dbReference>
<evidence type="ECO:0000256" key="4">
    <source>
        <dbReference type="PROSITE-ProRule" id="PRU01343"/>
    </source>
</evidence>
<dbReference type="AlphaFoldDB" id="A0AAV6I1Y7"/>
<reference evidence="7" key="1">
    <citation type="submission" date="2020-08" db="EMBL/GenBank/DDBJ databases">
        <title>Plant Genome Project.</title>
        <authorList>
            <person name="Zhang R.-G."/>
        </authorList>
    </citation>
    <scope>NUCLEOTIDE SEQUENCE</scope>
    <source>
        <strain evidence="7">WSP0</strain>
        <tissue evidence="7">Leaf</tissue>
    </source>
</reference>
<dbReference type="PANTHER" id="PTHR33248">
    <property type="entry name" value="ZINC ION-BINDING PROTEIN"/>
    <property type="match status" value="1"/>
</dbReference>
<evidence type="ECO:0000256" key="2">
    <source>
        <dbReference type="ARBA" id="ARBA00022771"/>
    </source>
</evidence>
<comment type="caution">
    <text evidence="7">The sequence shown here is derived from an EMBL/GenBank/DDBJ whole genome shotgun (WGS) entry which is preliminary data.</text>
</comment>
<accession>A0AAV6I1Y7</accession>
<keyword evidence="1" id="KW-0479">Metal-binding</keyword>
<evidence type="ECO:0000313" key="7">
    <source>
        <dbReference type="EMBL" id="KAG5522558.1"/>
    </source>
</evidence>
<keyword evidence="3" id="KW-0862">Zinc</keyword>
<keyword evidence="5" id="KW-0175">Coiled coil</keyword>
<organism evidence="7 8">
    <name type="scientific">Rhododendron griersonianum</name>
    <dbReference type="NCBI Taxonomy" id="479676"/>
    <lineage>
        <taxon>Eukaryota</taxon>
        <taxon>Viridiplantae</taxon>
        <taxon>Streptophyta</taxon>
        <taxon>Embryophyta</taxon>
        <taxon>Tracheophyta</taxon>
        <taxon>Spermatophyta</taxon>
        <taxon>Magnoliopsida</taxon>
        <taxon>eudicotyledons</taxon>
        <taxon>Gunneridae</taxon>
        <taxon>Pentapetalae</taxon>
        <taxon>asterids</taxon>
        <taxon>Ericales</taxon>
        <taxon>Ericaceae</taxon>
        <taxon>Ericoideae</taxon>
        <taxon>Rhodoreae</taxon>
        <taxon>Rhododendron</taxon>
    </lineage>
</organism>